<keyword evidence="9" id="KW-0732">Signal</keyword>
<feature type="domain" description="Major facilitator superfamily (MFS) profile" evidence="10">
    <location>
        <begin position="17"/>
        <end position="475"/>
    </location>
</feature>
<dbReference type="PANTHER" id="PTHR48022">
    <property type="entry name" value="PLASTIDIC GLUCOSE TRANSPORTER 4"/>
    <property type="match status" value="1"/>
</dbReference>
<feature type="transmembrane region" description="Helical" evidence="8">
    <location>
        <begin position="69"/>
        <end position="89"/>
    </location>
</feature>
<dbReference type="STRING" id="268505.A0A2A9P4C6"/>
<evidence type="ECO:0000256" key="9">
    <source>
        <dbReference type="SAM" id="SignalP"/>
    </source>
</evidence>
<feature type="transmembrane region" description="Helical" evidence="8">
    <location>
        <begin position="12"/>
        <end position="30"/>
    </location>
</feature>
<dbReference type="OrthoDB" id="5296287at2759"/>
<keyword evidence="3 7" id="KW-0813">Transport</keyword>
<feature type="transmembrane region" description="Helical" evidence="8">
    <location>
        <begin position="353"/>
        <end position="373"/>
    </location>
</feature>
<comment type="similarity">
    <text evidence="2 7">Belongs to the major facilitator superfamily. Sugar transporter (TC 2.A.1.1) family.</text>
</comment>
<dbReference type="Gene3D" id="1.20.1250.20">
    <property type="entry name" value="MFS general substrate transporter like domains"/>
    <property type="match status" value="1"/>
</dbReference>
<feature type="transmembrane region" description="Helical" evidence="8">
    <location>
        <begin position="192"/>
        <end position="211"/>
    </location>
</feature>
<name>A0A2A9P4C6_OPHUN</name>
<feature type="signal peptide" evidence="9">
    <location>
        <begin position="1"/>
        <end position="15"/>
    </location>
</feature>
<dbReference type="GO" id="GO:0016020">
    <property type="term" value="C:membrane"/>
    <property type="evidence" value="ECO:0007669"/>
    <property type="project" value="UniProtKB-SubCell"/>
</dbReference>
<evidence type="ECO:0000259" key="10">
    <source>
        <dbReference type="PROSITE" id="PS50850"/>
    </source>
</evidence>
<feature type="transmembrane region" description="Helical" evidence="8">
    <location>
        <begin position="128"/>
        <end position="146"/>
    </location>
</feature>
<evidence type="ECO:0000256" key="7">
    <source>
        <dbReference type="RuleBase" id="RU003346"/>
    </source>
</evidence>
<evidence type="ECO:0000313" key="12">
    <source>
        <dbReference type="Proteomes" id="UP000037136"/>
    </source>
</evidence>
<feature type="transmembrane region" description="Helical" evidence="8">
    <location>
        <begin position="420"/>
        <end position="444"/>
    </location>
</feature>
<dbReference type="InterPro" id="IPR036259">
    <property type="entry name" value="MFS_trans_sf"/>
</dbReference>
<dbReference type="InterPro" id="IPR005828">
    <property type="entry name" value="MFS_sugar_transport-like"/>
</dbReference>
<evidence type="ECO:0000313" key="11">
    <source>
        <dbReference type="EMBL" id="PFH56289.1"/>
    </source>
</evidence>
<dbReference type="GO" id="GO:0005351">
    <property type="term" value="F:carbohydrate:proton symporter activity"/>
    <property type="evidence" value="ECO:0007669"/>
    <property type="project" value="TreeGrafter"/>
</dbReference>
<keyword evidence="5 8" id="KW-1133">Transmembrane helix</keyword>
<dbReference type="AlphaFoldDB" id="A0A2A9P4C6"/>
<gene>
    <name evidence="11" type="ORF">XA68_16773</name>
</gene>
<protein>
    <recommendedName>
        <fullName evidence="10">Major facilitator superfamily (MFS) profile domain-containing protein</fullName>
    </recommendedName>
</protein>
<dbReference type="Proteomes" id="UP000037136">
    <property type="component" value="Unassembled WGS sequence"/>
</dbReference>
<dbReference type="PROSITE" id="PS50850">
    <property type="entry name" value="MFS"/>
    <property type="match status" value="1"/>
</dbReference>
<dbReference type="InterPro" id="IPR050360">
    <property type="entry name" value="MFS_Sugar_Transporters"/>
</dbReference>
<feature type="chain" id="PRO_5012766941" description="Major facilitator superfamily (MFS) profile domain-containing protein" evidence="9">
    <location>
        <begin position="16"/>
        <end position="534"/>
    </location>
</feature>
<feature type="transmembrane region" description="Helical" evidence="8">
    <location>
        <begin position="101"/>
        <end position="122"/>
    </location>
</feature>
<keyword evidence="12" id="KW-1185">Reference proteome</keyword>
<dbReference type="Pfam" id="PF00083">
    <property type="entry name" value="Sugar_tr"/>
    <property type="match status" value="1"/>
</dbReference>
<reference evidence="11 12" key="2">
    <citation type="journal article" date="2017" name="Sci. Rep.">
        <title>Ant-infecting Ophiocordyceps genomes reveal a high diversity of potential behavioral manipulation genes and a possible major role for enterotoxins.</title>
        <authorList>
            <person name="de Bekker C."/>
            <person name="Ohm R.A."/>
            <person name="Evans H.C."/>
            <person name="Brachmann A."/>
            <person name="Hughes D.P."/>
        </authorList>
    </citation>
    <scope>NUCLEOTIDE SEQUENCE [LARGE SCALE GENOMIC DNA]</scope>
    <source>
        <strain evidence="11 12">SC16a</strain>
    </source>
</reference>
<comment type="subcellular location">
    <subcellularLocation>
        <location evidence="1">Membrane</location>
        <topology evidence="1">Multi-pass membrane protein</topology>
    </subcellularLocation>
</comment>
<dbReference type="PANTHER" id="PTHR48022:SF43">
    <property type="entry name" value="QUINATE TRANSPORTER, PUTATIVE (AFU_ORTHOLOGUE AFUA_1G16230)-RELATED"/>
    <property type="match status" value="1"/>
</dbReference>
<feature type="transmembrane region" description="Helical" evidence="8">
    <location>
        <begin position="158"/>
        <end position="180"/>
    </location>
</feature>
<organism evidence="11 12">
    <name type="scientific">Ophiocordyceps unilateralis</name>
    <name type="common">Zombie-ant fungus</name>
    <name type="synonym">Torrubia unilateralis</name>
    <dbReference type="NCBI Taxonomy" id="268505"/>
    <lineage>
        <taxon>Eukaryota</taxon>
        <taxon>Fungi</taxon>
        <taxon>Dikarya</taxon>
        <taxon>Ascomycota</taxon>
        <taxon>Pezizomycotina</taxon>
        <taxon>Sordariomycetes</taxon>
        <taxon>Hypocreomycetidae</taxon>
        <taxon>Hypocreales</taxon>
        <taxon>Ophiocordycipitaceae</taxon>
        <taxon>Ophiocordyceps</taxon>
    </lineage>
</organism>
<feature type="transmembrane region" description="Helical" evidence="8">
    <location>
        <begin position="326"/>
        <end position="346"/>
    </location>
</feature>
<comment type="caution">
    <text evidence="11">The sequence shown here is derived from an EMBL/GenBank/DDBJ whole genome shotgun (WGS) entry which is preliminary data.</text>
</comment>
<evidence type="ECO:0000256" key="4">
    <source>
        <dbReference type="ARBA" id="ARBA00022692"/>
    </source>
</evidence>
<evidence type="ECO:0000256" key="8">
    <source>
        <dbReference type="SAM" id="Phobius"/>
    </source>
</evidence>
<evidence type="ECO:0000256" key="5">
    <source>
        <dbReference type="ARBA" id="ARBA00022989"/>
    </source>
</evidence>
<evidence type="ECO:0000256" key="2">
    <source>
        <dbReference type="ARBA" id="ARBA00010992"/>
    </source>
</evidence>
<dbReference type="InterPro" id="IPR003663">
    <property type="entry name" value="Sugar/inositol_transpt"/>
</dbReference>
<feature type="transmembrane region" description="Helical" evidence="8">
    <location>
        <begin position="284"/>
        <end position="306"/>
    </location>
</feature>
<proteinExistence type="inferred from homology"/>
<evidence type="ECO:0000256" key="3">
    <source>
        <dbReference type="ARBA" id="ARBA00022448"/>
    </source>
</evidence>
<dbReference type="SUPFAM" id="SSF103473">
    <property type="entry name" value="MFS general substrate transporter"/>
    <property type="match status" value="1"/>
</dbReference>
<evidence type="ECO:0000256" key="6">
    <source>
        <dbReference type="ARBA" id="ARBA00023136"/>
    </source>
</evidence>
<dbReference type="InterPro" id="IPR020846">
    <property type="entry name" value="MFS_dom"/>
</dbReference>
<evidence type="ECO:0000256" key="1">
    <source>
        <dbReference type="ARBA" id="ARBA00004141"/>
    </source>
</evidence>
<dbReference type="EMBL" id="LAZP02000614">
    <property type="protein sequence ID" value="PFH56289.1"/>
    <property type="molecule type" value="Genomic_DNA"/>
</dbReference>
<keyword evidence="4 8" id="KW-0812">Transmembrane</keyword>
<feature type="transmembrane region" description="Helical" evidence="8">
    <location>
        <begin position="450"/>
        <end position="471"/>
    </location>
</feature>
<dbReference type="NCBIfam" id="TIGR00879">
    <property type="entry name" value="SP"/>
    <property type="match status" value="1"/>
</dbReference>
<keyword evidence="6 8" id="KW-0472">Membrane</keyword>
<reference evidence="11 12" key="1">
    <citation type="journal article" date="2015" name="BMC Genomics">
        <title>Gene expression during zombie ant biting behavior reflects the complexity underlying fungal parasitic behavioral manipulation.</title>
        <authorList>
            <person name="de Bekker C."/>
            <person name="Ohm R.A."/>
            <person name="Loreto R.G."/>
            <person name="Sebastian A."/>
            <person name="Albert I."/>
            <person name="Merrow M."/>
            <person name="Brachmann A."/>
            <person name="Hughes D.P."/>
        </authorList>
    </citation>
    <scope>NUCLEOTIDE SEQUENCE [LARGE SCALE GENOMIC DNA]</scope>
    <source>
        <strain evidence="11 12">SC16a</strain>
    </source>
</reference>
<accession>A0A2A9P4C6</accession>
<sequence>MSWSWMMAGPNWYYAFTVVVIACGSIPKGYDEGGFAAASSLESFMSDFHLTGGRWSGGGTASEMASRRAVVSSLGVLGAALGAVVAIAVTDRIGRLRAWQMFVALWMSGFFAATFSSGLVGLLLFARLWSGLGAGGLTVVAPLYLAEVAPSRRRGMVVSIYMVVLLSFLMAGFFVNYAALKTMTPSREQYRIVLAVPQIPVGLVLIGSLFLDDTPRWLASKNRQPEALVVLGRLRRLSTADPLLAAEFAEMQRQLEDKNQVLADASTWTIVREVVTVPSYRRRFLLGLAMQTVAQWSGGNGITYYIPDIFRLAGVATKRHSLITAGSYGATKLIFTVIFAWGLVDYFGRRRCLLAGLSLQCAAHVYMAIYMSLWREAHIRPASNAAVASVFVYAVGWSIGLCTVQYLYGTEILPTRIRGVCYAVNMAVHWLFQFAVVAVTPTILSRLDVWGAYVFWAVVCAVGLVLLGLWAPETKGVPIESMADLFSGPWYMGWRADPRRFWSGADADADAPDCLRRVEPAEKSSSGGTSRMKG</sequence>
<feature type="transmembrane region" description="Helical" evidence="8">
    <location>
        <begin position="385"/>
        <end position="408"/>
    </location>
</feature>